<comment type="caution">
    <text evidence="1">The sequence shown here is derived from an EMBL/GenBank/DDBJ whole genome shotgun (WGS) entry which is preliminary data.</text>
</comment>
<dbReference type="Proteomes" id="UP000024635">
    <property type="component" value="Unassembled WGS sequence"/>
</dbReference>
<dbReference type="EMBL" id="JARK01001394">
    <property type="protein sequence ID" value="EYC09933.1"/>
    <property type="molecule type" value="Genomic_DNA"/>
</dbReference>
<dbReference type="STRING" id="53326.A0A016U5R5"/>
<evidence type="ECO:0000313" key="1">
    <source>
        <dbReference type="EMBL" id="EYC09933.1"/>
    </source>
</evidence>
<dbReference type="AlphaFoldDB" id="A0A016U5R5"/>
<dbReference type="OrthoDB" id="5891934at2759"/>
<organism evidence="1 2">
    <name type="scientific">Ancylostoma ceylanicum</name>
    <dbReference type="NCBI Taxonomy" id="53326"/>
    <lineage>
        <taxon>Eukaryota</taxon>
        <taxon>Metazoa</taxon>
        <taxon>Ecdysozoa</taxon>
        <taxon>Nematoda</taxon>
        <taxon>Chromadorea</taxon>
        <taxon>Rhabditida</taxon>
        <taxon>Rhabditina</taxon>
        <taxon>Rhabditomorpha</taxon>
        <taxon>Strongyloidea</taxon>
        <taxon>Ancylostomatidae</taxon>
        <taxon>Ancylostomatinae</taxon>
        <taxon>Ancylostoma</taxon>
    </lineage>
</organism>
<accession>A0A016U5R5</accession>
<protein>
    <submittedName>
        <fullName evidence="1">Uncharacterized protein</fullName>
    </submittedName>
</protein>
<dbReference type="Pfam" id="PF17303">
    <property type="entry name" value="DUF5352"/>
    <property type="match status" value="1"/>
</dbReference>
<gene>
    <name evidence="1" type="primary">Acey_s0058.g2895</name>
    <name evidence="1" type="ORF">Y032_0058g2895</name>
</gene>
<dbReference type="InterPro" id="IPR035274">
    <property type="entry name" value="DUF5352"/>
</dbReference>
<reference evidence="2" key="1">
    <citation type="journal article" date="2015" name="Nat. Genet.">
        <title>The genome and transcriptome of the zoonotic hookworm Ancylostoma ceylanicum identify infection-specific gene families.</title>
        <authorList>
            <person name="Schwarz E.M."/>
            <person name="Hu Y."/>
            <person name="Antoshechkin I."/>
            <person name="Miller M.M."/>
            <person name="Sternberg P.W."/>
            <person name="Aroian R.V."/>
        </authorList>
    </citation>
    <scope>NUCLEOTIDE SEQUENCE</scope>
    <source>
        <strain evidence="2">HY135</strain>
    </source>
</reference>
<keyword evidence="2" id="KW-1185">Reference proteome</keyword>
<sequence>MAQLLELEMERGGNESKVALLNREHDNLSEATPNLLNHAKGQKEMRSLILFGFFVAAVAADTCPCASGNWSFEFGSGVTDFAHGGEPLSSSSCFDGCLATGLIFQNFKVALSNKNSAFVKRRLSSKADLLAYLRKMRDNDDDPNADTCIDPDLRSQIKNVLNDTSDLSCQGIVNTLVSSLNRPGWAMNCAKLGDFSVDASFKDVNFCFYMMDSQTDVFLLRLAKIDYT</sequence>
<proteinExistence type="predicted"/>
<evidence type="ECO:0000313" key="2">
    <source>
        <dbReference type="Proteomes" id="UP000024635"/>
    </source>
</evidence>
<name>A0A016U5R5_9BILA</name>